<reference evidence="1 2" key="1">
    <citation type="submission" date="2019-05" db="EMBL/GenBank/DDBJ databases">
        <title>Another draft genome of Portunus trituberculatus and its Hox gene families provides insights of decapod evolution.</title>
        <authorList>
            <person name="Jeong J.-H."/>
            <person name="Song I."/>
            <person name="Kim S."/>
            <person name="Choi T."/>
            <person name="Kim D."/>
            <person name="Ryu S."/>
            <person name="Kim W."/>
        </authorList>
    </citation>
    <scope>NUCLEOTIDE SEQUENCE [LARGE SCALE GENOMIC DNA]</scope>
    <source>
        <tissue evidence="1">Muscle</tissue>
    </source>
</reference>
<evidence type="ECO:0000313" key="2">
    <source>
        <dbReference type="Proteomes" id="UP000324222"/>
    </source>
</evidence>
<gene>
    <name evidence="1" type="ORF">E2C01_084123</name>
</gene>
<proteinExistence type="predicted"/>
<organism evidence="1 2">
    <name type="scientific">Portunus trituberculatus</name>
    <name type="common">Swimming crab</name>
    <name type="synonym">Neptunus trituberculatus</name>
    <dbReference type="NCBI Taxonomy" id="210409"/>
    <lineage>
        <taxon>Eukaryota</taxon>
        <taxon>Metazoa</taxon>
        <taxon>Ecdysozoa</taxon>
        <taxon>Arthropoda</taxon>
        <taxon>Crustacea</taxon>
        <taxon>Multicrustacea</taxon>
        <taxon>Malacostraca</taxon>
        <taxon>Eumalacostraca</taxon>
        <taxon>Eucarida</taxon>
        <taxon>Decapoda</taxon>
        <taxon>Pleocyemata</taxon>
        <taxon>Brachyura</taxon>
        <taxon>Eubrachyura</taxon>
        <taxon>Portunoidea</taxon>
        <taxon>Portunidae</taxon>
        <taxon>Portuninae</taxon>
        <taxon>Portunus</taxon>
    </lineage>
</organism>
<keyword evidence="2" id="KW-1185">Reference proteome</keyword>
<dbReference type="EMBL" id="VSRR010080169">
    <property type="protein sequence ID" value="MPC89187.1"/>
    <property type="molecule type" value="Genomic_DNA"/>
</dbReference>
<dbReference type="AlphaFoldDB" id="A0A5B7J6L7"/>
<name>A0A5B7J6L7_PORTR</name>
<evidence type="ECO:0000313" key="1">
    <source>
        <dbReference type="EMBL" id="MPC89187.1"/>
    </source>
</evidence>
<dbReference type="Proteomes" id="UP000324222">
    <property type="component" value="Unassembled WGS sequence"/>
</dbReference>
<protein>
    <submittedName>
        <fullName evidence="1">Uncharacterized protein</fullName>
    </submittedName>
</protein>
<sequence>MGKKACNFSESGRVSFGGAVRDLLITSSGGLECCVSFPWRHAAVVQVTLSPPTASPDQPPRDAFHM</sequence>
<accession>A0A5B7J6L7</accession>
<comment type="caution">
    <text evidence="1">The sequence shown here is derived from an EMBL/GenBank/DDBJ whole genome shotgun (WGS) entry which is preliminary data.</text>
</comment>